<evidence type="ECO:0000313" key="1">
    <source>
        <dbReference type="EMBL" id="KAF2137590.1"/>
    </source>
</evidence>
<proteinExistence type="predicted"/>
<organism evidence="1 2">
    <name type="scientific">Aplosporella prunicola CBS 121167</name>
    <dbReference type="NCBI Taxonomy" id="1176127"/>
    <lineage>
        <taxon>Eukaryota</taxon>
        <taxon>Fungi</taxon>
        <taxon>Dikarya</taxon>
        <taxon>Ascomycota</taxon>
        <taxon>Pezizomycotina</taxon>
        <taxon>Dothideomycetes</taxon>
        <taxon>Dothideomycetes incertae sedis</taxon>
        <taxon>Botryosphaeriales</taxon>
        <taxon>Aplosporellaceae</taxon>
        <taxon>Aplosporella</taxon>
    </lineage>
</organism>
<dbReference type="GeneID" id="54304917"/>
<evidence type="ECO:0000313" key="2">
    <source>
        <dbReference type="Proteomes" id="UP000799438"/>
    </source>
</evidence>
<dbReference type="AlphaFoldDB" id="A0A6A6B0N8"/>
<accession>A0A6A6B0N8</accession>
<sequence length="113" mass="12626">MLGRQEAAFRAFHDGGVQDKAWSSRMIRVPRRGPSARLRRCFISLRLGVCQWRASLVMAMGKWVALAVLMLTSLVSSGETREGEGVRLFRCSILLTRGSLRGLPLLTPLLRKS</sequence>
<dbReference type="RefSeq" id="XP_033393305.1">
    <property type="nucleotide sequence ID" value="XM_033547410.1"/>
</dbReference>
<dbReference type="Proteomes" id="UP000799438">
    <property type="component" value="Unassembled WGS sequence"/>
</dbReference>
<keyword evidence="2" id="KW-1185">Reference proteome</keyword>
<gene>
    <name evidence="1" type="ORF">K452DRAFT_99495</name>
</gene>
<name>A0A6A6B0N8_9PEZI</name>
<dbReference type="EMBL" id="ML995501">
    <property type="protein sequence ID" value="KAF2137590.1"/>
    <property type="molecule type" value="Genomic_DNA"/>
</dbReference>
<reference evidence="1" key="1">
    <citation type="journal article" date="2020" name="Stud. Mycol.">
        <title>101 Dothideomycetes genomes: a test case for predicting lifestyles and emergence of pathogens.</title>
        <authorList>
            <person name="Haridas S."/>
            <person name="Albert R."/>
            <person name="Binder M."/>
            <person name="Bloem J."/>
            <person name="Labutti K."/>
            <person name="Salamov A."/>
            <person name="Andreopoulos B."/>
            <person name="Baker S."/>
            <person name="Barry K."/>
            <person name="Bills G."/>
            <person name="Bluhm B."/>
            <person name="Cannon C."/>
            <person name="Castanera R."/>
            <person name="Culley D."/>
            <person name="Daum C."/>
            <person name="Ezra D."/>
            <person name="Gonzalez J."/>
            <person name="Henrissat B."/>
            <person name="Kuo A."/>
            <person name="Liang C."/>
            <person name="Lipzen A."/>
            <person name="Lutzoni F."/>
            <person name="Magnuson J."/>
            <person name="Mondo S."/>
            <person name="Nolan M."/>
            <person name="Ohm R."/>
            <person name="Pangilinan J."/>
            <person name="Park H.-J."/>
            <person name="Ramirez L."/>
            <person name="Alfaro M."/>
            <person name="Sun H."/>
            <person name="Tritt A."/>
            <person name="Yoshinaga Y."/>
            <person name="Zwiers L.-H."/>
            <person name="Turgeon B."/>
            <person name="Goodwin S."/>
            <person name="Spatafora J."/>
            <person name="Crous P."/>
            <person name="Grigoriev I."/>
        </authorList>
    </citation>
    <scope>NUCLEOTIDE SEQUENCE</scope>
    <source>
        <strain evidence="1">CBS 121167</strain>
    </source>
</reference>
<protein>
    <submittedName>
        <fullName evidence="1">Uncharacterized protein</fullName>
    </submittedName>
</protein>